<organism evidence="4 5">
    <name type="scientific">Tistrella bauzanensis</name>
    <dbReference type="NCBI Taxonomy" id="657419"/>
    <lineage>
        <taxon>Bacteria</taxon>
        <taxon>Pseudomonadati</taxon>
        <taxon>Pseudomonadota</taxon>
        <taxon>Alphaproteobacteria</taxon>
        <taxon>Geminicoccales</taxon>
        <taxon>Geminicoccaceae</taxon>
        <taxon>Tistrella</taxon>
    </lineage>
</organism>
<dbReference type="PANTHER" id="PTHR30055:SF235">
    <property type="entry name" value="TRANSCRIPTIONAL REGULATORY PROTEIN"/>
    <property type="match status" value="1"/>
</dbReference>
<dbReference type="Pfam" id="PF17939">
    <property type="entry name" value="TetR_C_30"/>
    <property type="match status" value="1"/>
</dbReference>
<dbReference type="InterPro" id="IPR050109">
    <property type="entry name" value="HTH-type_TetR-like_transc_reg"/>
</dbReference>
<sequence length="246" mass="27170">MAGSDTKERILDAAERLFAEHTYAGVSLRTITAEANVNLAAVNYHFGSKDALLQAVFHRRARDLNRERVSLLAEIEARAGGRPLPLDDVLYALLAPPMRWMSDPERGLSVFVQFLARCRADGTPEMKALLDRDVRHLHRFVTALQKALPQLAAEEIYWRLHFSLGMMHYTITDLSRLEAISQGVCDLEDFEALVRRMVAFAAAGFRNAPPLREIPAFAIGQTAAGGVAGVQAGMDDERGARQGAQD</sequence>
<name>A0ABQ1INC3_9PROT</name>
<dbReference type="Gene3D" id="1.10.357.10">
    <property type="entry name" value="Tetracycline Repressor, domain 2"/>
    <property type="match status" value="1"/>
</dbReference>
<evidence type="ECO:0000256" key="2">
    <source>
        <dbReference type="PROSITE-ProRule" id="PRU00335"/>
    </source>
</evidence>
<evidence type="ECO:0000313" key="4">
    <source>
        <dbReference type="EMBL" id="GGB47636.1"/>
    </source>
</evidence>
<dbReference type="SUPFAM" id="SSF48498">
    <property type="entry name" value="Tetracyclin repressor-like, C-terminal domain"/>
    <property type="match status" value="1"/>
</dbReference>
<keyword evidence="5" id="KW-1185">Reference proteome</keyword>
<dbReference type="InterPro" id="IPR036271">
    <property type="entry name" value="Tet_transcr_reg_TetR-rel_C_sf"/>
</dbReference>
<dbReference type="InterPro" id="IPR001647">
    <property type="entry name" value="HTH_TetR"/>
</dbReference>
<dbReference type="SUPFAM" id="SSF46689">
    <property type="entry name" value="Homeodomain-like"/>
    <property type="match status" value="1"/>
</dbReference>
<comment type="caution">
    <text evidence="4">The sequence shown here is derived from an EMBL/GenBank/DDBJ whole genome shotgun (WGS) entry which is preliminary data.</text>
</comment>
<dbReference type="Proteomes" id="UP000603352">
    <property type="component" value="Unassembled WGS sequence"/>
</dbReference>
<feature type="DNA-binding region" description="H-T-H motif" evidence="2">
    <location>
        <begin position="27"/>
        <end position="46"/>
    </location>
</feature>
<feature type="domain" description="HTH tetR-type" evidence="3">
    <location>
        <begin position="4"/>
        <end position="64"/>
    </location>
</feature>
<evidence type="ECO:0000313" key="5">
    <source>
        <dbReference type="Proteomes" id="UP000603352"/>
    </source>
</evidence>
<dbReference type="Pfam" id="PF00440">
    <property type="entry name" value="TetR_N"/>
    <property type="match status" value="1"/>
</dbReference>
<dbReference type="InterPro" id="IPR041586">
    <property type="entry name" value="PsrA_TetR_C"/>
</dbReference>
<keyword evidence="1 2" id="KW-0238">DNA-binding</keyword>
<dbReference type="PROSITE" id="PS50977">
    <property type="entry name" value="HTH_TETR_2"/>
    <property type="match status" value="1"/>
</dbReference>
<proteinExistence type="predicted"/>
<dbReference type="RefSeq" id="WP_188579473.1">
    <property type="nucleotide sequence ID" value="NZ_BMDZ01000037.1"/>
</dbReference>
<dbReference type="InterPro" id="IPR009057">
    <property type="entry name" value="Homeodomain-like_sf"/>
</dbReference>
<evidence type="ECO:0000256" key="1">
    <source>
        <dbReference type="ARBA" id="ARBA00023125"/>
    </source>
</evidence>
<protein>
    <submittedName>
        <fullName evidence="4">TetR family transcriptional regulator</fullName>
    </submittedName>
</protein>
<dbReference type="EMBL" id="BMDZ01000037">
    <property type="protein sequence ID" value="GGB47636.1"/>
    <property type="molecule type" value="Genomic_DNA"/>
</dbReference>
<gene>
    <name evidence="4" type="ORF">GCM10011505_30920</name>
</gene>
<dbReference type="PRINTS" id="PR00455">
    <property type="entry name" value="HTHTETR"/>
</dbReference>
<reference evidence="5" key="1">
    <citation type="journal article" date="2019" name="Int. J. Syst. Evol. Microbiol.">
        <title>The Global Catalogue of Microorganisms (GCM) 10K type strain sequencing project: providing services to taxonomists for standard genome sequencing and annotation.</title>
        <authorList>
            <consortium name="The Broad Institute Genomics Platform"/>
            <consortium name="The Broad Institute Genome Sequencing Center for Infectious Disease"/>
            <person name="Wu L."/>
            <person name="Ma J."/>
        </authorList>
    </citation>
    <scope>NUCLEOTIDE SEQUENCE [LARGE SCALE GENOMIC DNA]</scope>
    <source>
        <strain evidence="5">CGMCC 1.10188</strain>
    </source>
</reference>
<evidence type="ECO:0000259" key="3">
    <source>
        <dbReference type="PROSITE" id="PS50977"/>
    </source>
</evidence>
<dbReference type="PANTHER" id="PTHR30055">
    <property type="entry name" value="HTH-TYPE TRANSCRIPTIONAL REGULATOR RUTR"/>
    <property type="match status" value="1"/>
</dbReference>
<accession>A0ABQ1INC3</accession>